<name>A0ABM8G9R8_9MICO</name>
<protein>
    <recommendedName>
        <fullName evidence="4">Glucosamine/galactosamine-6-phosphate isomerase domain-containing protein</fullName>
    </recommendedName>
</protein>
<evidence type="ECO:0000259" key="4">
    <source>
        <dbReference type="Pfam" id="PF01182"/>
    </source>
</evidence>
<reference evidence="6" key="1">
    <citation type="journal article" date="2019" name="Int. J. Syst. Evol. Microbiol.">
        <title>The Global Catalogue of Microorganisms (GCM) 10K type strain sequencing project: providing services to taxonomists for standard genome sequencing and annotation.</title>
        <authorList>
            <consortium name="The Broad Institute Genomics Platform"/>
            <consortium name="The Broad Institute Genome Sequencing Center for Infectious Disease"/>
            <person name="Wu L."/>
            <person name="Ma J."/>
        </authorList>
    </citation>
    <scope>NUCLEOTIDE SEQUENCE [LARGE SCALE GENOMIC DNA]</scope>
    <source>
        <strain evidence="6">NBRC 108725</strain>
    </source>
</reference>
<dbReference type="Pfam" id="PF01182">
    <property type="entry name" value="Glucosamine_iso"/>
    <property type="match status" value="1"/>
</dbReference>
<feature type="compositionally biased region" description="Basic and acidic residues" evidence="3">
    <location>
        <begin position="103"/>
        <end position="119"/>
    </location>
</feature>
<dbReference type="PANTHER" id="PTHR11280">
    <property type="entry name" value="GLUCOSAMINE-6-PHOSPHATE ISOMERASE"/>
    <property type="match status" value="1"/>
</dbReference>
<feature type="domain" description="Glucosamine/galactosamine-6-phosphate isomerase" evidence="4">
    <location>
        <begin position="11"/>
        <end position="120"/>
    </location>
</feature>
<evidence type="ECO:0000256" key="3">
    <source>
        <dbReference type="SAM" id="MobiDB-lite"/>
    </source>
</evidence>
<organism evidence="5 6">
    <name type="scientific">Naasia aerilata</name>
    <dbReference type="NCBI Taxonomy" id="1162966"/>
    <lineage>
        <taxon>Bacteria</taxon>
        <taxon>Bacillati</taxon>
        <taxon>Actinomycetota</taxon>
        <taxon>Actinomycetes</taxon>
        <taxon>Micrococcales</taxon>
        <taxon>Microbacteriaceae</taxon>
        <taxon>Naasia</taxon>
    </lineage>
</organism>
<dbReference type="InterPro" id="IPR006148">
    <property type="entry name" value="Glc/Gal-6P_isomerase"/>
</dbReference>
<dbReference type="InterPro" id="IPR004547">
    <property type="entry name" value="Glucosamine6P_isomerase"/>
</dbReference>
<dbReference type="PANTHER" id="PTHR11280:SF5">
    <property type="entry name" value="GLUCOSAMINE-6-PHOSPHATE ISOMERASE"/>
    <property type="match status" value="1"/>
</dbReference>
<dbReference type="Proteomes" id="UP001321498">
    <property type="component" value="Chromosome"/>
</dbReference>
<dbReference type="InterPro" id="IPR037171">
    <property type="entry name" value="NagB/RpiA_transferase-like"/>
</dbReference>
<evidence type="ECO:0000313" key="6">
    <source>
        <dbReference type="Proteomes" id="UP001321498"/>
    </source>
</evidence>
<feature type="region of interest" description="Disordered" evidence="3">
    <location>
        <begin position="99"/>
        <end position="145"/>
    </location>
</feature>
<proteinExistence type="predicted"/>
<feature type="compositionally biased region" description="Low complexity" evidence="3">
    <location>
        <begin position="120"/>
        <end position="145"/>
    </location>
</feature>
<evidence type="ECO:0000256" key="2">
    <source>
        <dbReference type="ARBA" id="ARBA00023277"/>
    </source>
</evidence>
<accession>A0ABM8G9R8</accession>
<keyword evidence="6" id="KW-1185">Reference proteome</keyword>
<gene>
    <name evidence="5" type="ORF">GCM10025866_08430</name>
</gene>
<dbReference type="EMBL" id="AP027731">
    <property type="protein sequence ID" value="BDZ44934.1"/>
    <property type="molecule type" value="Genomic_DNA"/>
</dbReference>
<dbReference type="Gene3D" id="3.40.50.1360">
    <property type="match status" value="1"/>
</dbReference>
<evidence type="ECO:0000313" key="5">
    <source>
        <dbReference type="EMBL" id="BDZ44934.1"/>
    </source>
</evidence>
<keyword evidence="1" id="KW-0378">Hydrolase</keyword>
<keyword evidence="2" id="KW-0119">Carbohydrate metabolism</keyword>
<dbReference type="SUPFAM" id="SSF100950">
    <property type="entry name" value="NagB/RpiA/CoA transferase-like"/>
    <property type="match status" value="1"/>
</dbReference>
<evidence type="ECO:0000256" key="1">
    <source>
        <dbReference type="ARBA" id="ARBA00022801"/>
    </source>
</evidence>
<sequence length="145" mass="15140">MAEVILVADASAAGELAADLIAGLVRRRPDAVLGVATGSTPLPVYRALATRGLDLSRVQAFALDEYVGLPLDHPESYHSVIEREVTVPLGLDPARVHVPGEGPIEHASEAYEDALREAGEWTSSSSASAPMGTSGSTSRGPRSPR</sequence>